<dbReference type="EMBL" id="KV417297">
    <property type="protein sequence ID" value="KZO94030.1"/>
    <property type="molecule type" value="Genomic_DNA"/>
</dbReference>
<dbReference type="CDD" id="cd12193">
    <property type="entry name" value="bZIP_GCN4"/>
    <property type="match status" value="1"/>
</dbReference>
<sequence>MSGQYPRQRGSNPNFPYGDPRSNATWPYPPGTNPAQPYPTAQSYQAAGPVYPQYGQHQGAPPGHGYPAPNPGYGYPQGTTGATPAYGHSYPGLAQTQGYQAPMNPAVGPGGYYGPGQGQYPAPGQSPWPGQAHGHSPSQSDHGDQLSAASDSSPGSTESSQGSGDPALDAKRLRNTISARRGRVRKMEELETLQNQVNSIRNHVSRMEADKTQMEEELKTTNAAVAHQRARISEQMRELQEEEGTSGQHGQ</sequence>
<keyword evidence="4" id="KW-1185">Reference proteome</keyword>
<feature type="compositionally biased region" description="Low complexity" evidence="1">
    <location>
        <begin position="51"/>
        <end position="78"/>
    </location>
</feature>
<evidence type="ECO:0000256" key="1">
    <source>
        <dbReference type="SAM" id="MobiDB-lite"/>
    </source>
</evidence>
<evidence type="ECO:0000313" key="4">
    <source>
        <dbReference type="Proteomes" id="UP000076738"/>
    </source>
</evidence>
<dbReference type="Proteomes" id="UP000076738">
    <property type="component" value="Unassembled WGS sequence"/>
</dbReference>
<dbReference type="Gene3D" id="3.30.160.60">
    <property type="entry name" value="Classic Zinc Finger"/>
    <property type="match status" value="1"/>
</dbReference>
<dbReference type="InterPro" id="IPR046347">
    <property type="entry name" value="bZIP_sf"/>
</dbReference>
<dbReference type="OrthoDB" id="10606069at2759"/>
<feature type="region of interest" description="Disordered" evidence="1">
    <location>
        <begin position="1"/>
        <end position="190"/>
    </location>
</feature>
<reference evidence="3 4" key="1">
    <citation type="journal article" date="2016" name="Mol. Biol. Evol.">
        <title>Comparative Genomics of Early-Diverging Mushroom-Forming Fungi Provides Insights into the Origins of Lignocellulose Decay Capabilities.</title>
        <authorList>
            <person name="Nagy L.G."/>
            <person name="Riley R."/>
            <person name="Tritt A."/>
            <person name="Adam C."/>
            <person name="Daum C."/>
            <person name="Floudas D."/>
            <person name="Sun H."/>
            <person name="Yadav J.S."/>
            <person name="Pangilinan J."/>
            <person name="Larsson K.H."/>
            <person name="Matsuura K."/>
            <person name="Barry K."/>
            <person name="Labutti K."/>
            <person name="Kuo R."/>
            <person name="Ohm R.A."/>
            <person name="Bhattacharya S.S."/>
            <person name="Shirouzu T."/>
            <person name="Yoshinaga Y."/>
            <person name="Martin F.M."/>
            <person name="Grigoriev I.V."/>
            <person name="Hibbett D.S."/>
        </authorList>
    </citation>
    <scope>NUCLEOTIDE SEQUENCE [LARGE SCALE GENOMIC DNA]</scope>
    <source>
        <strain evidence="3 4">TUFC12733</strain>
    </source>
</reference>
<organism evidence="3 4">
    <name type="scientific">Calocera viscosa (strain TUFC12733)</name>
    <dbReference type="NCBI Taxonomy" id="1330018"/>
    <lineage>
        <taxon>Eukaryota</taxon>
        <taxon>Fungi</taxon>
        <taxon>Dikarya</taxon>
        <taxon>Basidiomycota</taxon>
        <taxon>Agaricomycotina</taxon>
        <taxon>Dacrymycetes</taxon>
        <taxon>Dacrymycetales</taxon>
        <taxon>Dacrymycetaceae</taxon>
        <taxon>Calocera</taxon>
    </lineage>
</organism>
<feature type="compositionally biased region" description="Low complexity" evidence="1">
    <location>
        <begin position="147"/>
        <end position="164"/>
    </location>
</feature>
<proteinExistence type="predicted"/>
<dbReference type="SUPFAM" id="SSF57959">
    <property type="entry name" value="Leucine zipper domain"/>
    <property type="match status" value="1"/>
</dbReference>
<dbReference type="GO" id="GO:0003700">
    <property type="term" value="F:DNA-binding transcription factor activity"/>
    <property type="evidence" value="ECO:0007669"/>
    <property type="project" value="InterPro"/>
</dbReference>
<feature type="compositionally biased region" description="Gly residues" evidence="1">
    <location>
        <begin position="108"/>
        <end position="117"/>
    </location>
</feature>
<accession>A0A167JX65</accession>
<dbReference type="AlphaFoldDB" id="A0A167JX65"/>
<dbReference type="SMART" id="SM00338">
    <property type="entry name" value="BRLZ"/>
    <property type="match status" value="1"/>
</dbReference>
<feature type="region of interest" description="Disordered" evidence="1">
    <location>
        <begin position="211"/>
        <end position="251"/>
    </location>
</feature>
<feature type="domain" description="BZIP" evidence="2">
    <location>
        <begin position="171"/>
        <end position="185"/>
    </location>
</feature>
<feature type="compositionally biased region" description="Polar residues" evidence="1">
    <location>
        <begin position="1"/>
        <end position="14"/>
    </location>
</feature>
<protein>
    <recommendedName>
        <fullName evidence="2">BZIP domain-containing protein</fullName>
    </recommendedName>
</protein>
<dbReference type="PROSITE" id="PS00036">
    <property type="entry name" value="BZIP_BASIC"/>
    <property type="match status" value="1"/>
</dbReference>
<evidence type="ECO:0000259" key="2">
    <source>
        <dbReference type="PROSITE" id="PS00036"/>
    </source>
</evidence>
<name>A0A167JX65_CALVF</name>
<evidence type="ECO:0000313" key="3">
    <source>
        <dbReference type="EMBL" id="KZO94030.1"/>
    </source>
</evidence>
<dbReference type="InterPro" id="IPR004827">
    <property type="entry name" value="bZIP"/>
</dbReference>
<feature type="compositionally biased region" description="Polar residues" evidence="1">
    <location>
        <begin position="33"/>
        <end position="45"/>
    </location>
</feature>
<gene>
    <name evidence="3" type="ORF">CALVIDRAFT_529080</name>
</gene>